<evidence type="ECO:0000259" key="4">
    <source>
        <dbReference type="PROSITE" id="PS50893"/>
    </source>
</evidence>
<proteinExistence type="predicted"/>
<protein>
    <submittedName>
        <fullName evidence="5">ABC transporter ATP-binding protein</fullName>
    </submittedName>
</protein>
<dbReference type="EMBL" id="NRRU01000081">
    <property type="protein sequence ID" value="MBK1714784.1"/>
    <property type="molecule type" value="Genomic_DNA"/>
</dbReference>
<keyword evidence="6" id="KW-1185">Reference proteome</keyword>
<evidence type="ECO:0000256" key="1">
    <source>
        <dbReference type="ARBA" id="ARBA00022475"/>
    </source>
</evidence>
<reference evidence="5" key="2">
    <citation type="journal article" date="2020" name="Microorganisms">
        <title>Osmotic Adaptation and Compatible Solute Biosynthesis of Phototrophic Bacteria as Revealed from Genome Analyses.</title>
        <authorList>
            <person name="Imhoff J.F."/>
            <person name="Rahn T."/>
            <person name="Kunzel S."/>
            <person name="Keller A."/>
            <person name="Neulinger S.C."/>
        </authorList>
    </citation>
    <scope>NUCLEOTIDE SEQUENCE</scope>
    <source>
        <strain evidence="5">IM 151</strain>
    </source>
</reference>
<keyword evidence="1" id="KW-0472">Membrane</keyword>
<dbReference type="InterPro" id="IPR003439">
    <property type="entry name" value="ABC_transporter-like_ATP-bd"/>
</dbReference>
<feature type="domain" description="ABC transporter" evidence="4">
    <location>
        <begin position="5"/>
        <end position="223"/>
    </location>
</feature>
<keyword evidence="2" id="KW-0547">Nucleotide-binding</keyword>
<dbReference type="InterPro" id="IPR027417">
    <property type="entry name" value="P-loop_NTPase"/>
</dbReference>
<reference evidence="5" key="1">
    <citation type="submission" date="2017-08" db="EMBL/GenBank/DDBJ databases">
        <authorList>
            <person name="Imhoff J.F."/>
            <person name="Rahn T."/>
            <person name="Kuenzel S."/>
            <person name="Neulinger S.C."/>
        </authorList>
    </citation>
    <scope>NUCLEOTIDE SEQUENCE</scope>
    <source>
        <strain evidence="5">IM 151</strain>
    </source>
</reference>
<comment type="caution">
    <text evidence="5">The sequence shown here is derived from an EMBL/GenBank/DDBJ whole genome shotgun (WGS) entry which is preliminary data.</text>
</comment>
<dbReference type="Pfam" id="PF00005">
    <property type="entry name" value="ABC_tran"/>
    <property type="match status" value="1"/>
</dbReference>
<dbReference type="PANTHER" id="PTHR24220">
    <property type="entry name" value="IMPORT ATP-BINDING PROTEIN"/>
    <property type="match status" value="1"/>
</dbReference>
<dbReference type="SMART" id="SM00382">
    <property type="entry name" value="AAA"/>
    <property type="match status" value="1"/>
</dbReference>
<keyword evidence="1" id="KW-1003">Cell membrane</keyword>
<evidence type="ECO:0000313" key="5">
    <source>
        <dbReference type="EMBL" id="MBK1714784.1"/>
    </source>
</evidence>
<sequence>MSAGLRVEQLRMRFGGETADLFAIEQLALAPGASLGIRGPSGAGKTTLFNCLAGIEAPRSGRIEWDGCDIAALAEGARDRWRRHAVGLVFQDFHLVDGLDALGNVLLPAYFGRWRPSADERERAAALLQRVGIAAPRREVALLSRGERQRVAIARALLQRPAALLADEPTASLDPEHRAGVATLLAEAARETGAALLVFSHDLELLARLDRCLELRDGALHETR</sequence>
<evidence type="ECO:0000313" key="6">
    <source>
        <dbReference type="Proteomes" id="UP001041814"/>
    </source>
</evidence>
<dbReference type="RefSeq" id="WP_200379566.1">
    <property type="nucleotide sequence ID" value="NZ_NRRU01000081.1"/>
</dbReference>
<dbReference type="Proteomes" id="UP001041814">
    <property type="component" value="Unassembled WGS sequence"/>
</dbReference>
<keyword evidence="3 5" id="KW-0067">ATP-binding</keyword>
<gene>
    <name evidence="5" type="ORF">CKO43_18650</name>
</gene>
<evidence type="ECO:0000256" key="3">
    <source>
        <dbReference type="ARBA" id="ARBA00022840"/>
    </source>
</evidence>
<accession>A0ABS1DZI7</accession>
<evidence type="ECO:0000256" key="2">
    <source>
        <dbReference type="ARBA" id="ARBA00022741"/>
    </source>
</evidence>
<dbReference type="PROSITE" id="PS50893">
    <property type="entry name" value="ABC_TRANSPORTER_2"/>
    <property type="match status" value="1"/>
</dbReference>
<dbReference type="GO" id="GO:0005524">
    <property type="term" value="F:ATP binding"/>
    <property type="evidence" value="ECO:0007669"/>
    <property type="project" value="UniProtKB-KW"/>
</dbReference>
<dbReference type="InterPro" id="IPR003593">
    <property type="entry name" value="AAA+_ATPase"/>
</dbReference>
<dbReference type="Gene3D" id="3.40.50.300">
    <property type="entry name" value="P-loop containing nucleotide triphosphate hydrolases"/>
    <property type="match status" value="1"/>
</dbReference>
<dbReference type="InterPro" id="IPR015854">
    <property type="entry name" value="ABC_transpr_LolD-like"/>
</dbReference>
<organism evidence="5 6">
    <name type="scientific">Rubrivivax gelatinosus</name>
    <name type="common">Rhodocyclus gelatinosus</name>
    <name type="synonym">Rhodopseudomonas gelatinosa</name>
    <dbReference type="NCBI Taxonomy" id="28068"/>
    <lineage>
        <taxon>Bacteria</taxon>
        <taxon>Pseudomonadati</taxon>
        <taxon>Pseudomonadota</taxon>
        <taxon>Betaproteobacteria</taxon>
        <taxon>Burkholderiales</taxon>
        <taxon>Sphaerotilaceae</taxon>
        <taxon>Rubrivivax</taxon>
    </lineage>
</organism>
<dbReference type="SUPFAM" id="SSF52540">
    <property type="entry name" value="P-loop containing nucleoside triphosphate hydrolases"/>
    <property type="match status" value="1"/>
</dbReference>
<name>A0ABS1DZI7_RUBGE</name>